<name>A0A0L7R0Z8_9HYME</name>
<dbReference type="OrthoDB" id="436496at2759"/>
<dbReference type="InterPro" id="IPR002336">
    <property type="entry name" value="Erythrocruorin"/>
</dbReference>
<proteinExistence type="inferred from homology"/>
<dbReference type="Pfam" id="PF00042">
    <property type="entry name" value="Globin"/>
    <property type="match status" value="1"/>
</dbReference>
<protein>
    <submittedName>
        <fullName evidence="8">Globin</fullName>
    </submittedName>
</protein>
<keyword evidence="4" id="KW-0479">Metal-binding</keyword>
<evidence type="ECO:0000256" key="2">
    <source>
        <dbReference type="ARBA" id="ARBA00022617"/>
    </source>
</evidence>
<dbReference type="GO" id="GO:0019825">
    <property type="term" value="F:oxygen binding"/>
    <property type="evidence" value="ECO:0007669"/>
    <property type="project" value="InterPro"/>
</dbReference>
<dbReference type="GO" id="GO:0005576">
    <property type="term" value="C:extracellular region"/>
    <property type="evidence" value="ECO:0007669"/>
    <property type="project" value="InterPro"/>
</dbReference>
<gene>
    <name evidence="8" type="ORF">WH47_01055</name>
</gene>
<dbReference type="STRING" id="597456.A0A0L7R0Z8"/>
<keyword evidence="2 6" id="KW-0349">Heme</keyword>
<dbReference type="EMBL" id="KQ414669">
    <property type="protein sequence ID" value="KOC64471.1"/>
    <property type="molecule type" value="Genomic_DNA"/>
</dbReference>
<evidence type="ECO:0000256" key="6">
    <source>
        <dbReference type="RuleBase" id="RU000356"/>
    </source>
</evidence>
<evidence type="ECO:0000256" key="4">
    <source>
        <dbReference type="ARBA" id="ARBA00022723"/>
    </source>
</evidence>
<dbReference type="PANTHER" id="PTHR47217:SF1">
    <property type="entry name" value="GLOBIN-LIKE PROTEIN"/>
    <property type="match status" value="1"/>
</dbReference>
<dbReference type="SUPFAM" id="SSF46458">
    <property type="entry name" value="Globin-like"/>
    <property type="match status" value="1"/>
</dbReference>
<evidence type="ECO:0000313" key="8">
    <source>
        <dbReference type="EMBL" id="KOC64471.1"/>
    </source>
</evidence>
<dbReference type="InterPro" id="IPR009050">
    <property type="entry name" value="Globin-like_sf"/>
</dbReference>
<organism evidence="8 9">
    <name type="scientific">Habropoda laboriosa</name>
    <dbReference type="NCBI Taxonomy" id="597456"/>
    <lineage>
        <taxon>Eukaryota</taxon>
        <taxon>Metazoa</taxon>
        <taxon>Ecdysozoa</taxon>
        <taxon>Arthropoda</taxon>
        <taxon>Hexapoda</taxon>
        <taxon>Insecta</taxon>
        <taxon>Pterygota</taxon>
        <taxon>Neoptera</taxon>
        <taxon>Endopterygota</taxon>
        <taxon>Hymenoptera</taxon>
        <taxon>Apocrita</taxon>
        <taxon>Aculeata</taxon>
        <taxon>Apoidea</taxon>
        <taxon>Anthophila</taxon>
        <taxon>Apidae</taxon>
        <taxon>Habropoda</taxon>
    </lineage>
</organism>
<keyword evidence="1 6" id="KW-0813">Transport</keyword>
<dbReference type="CDD" id="cd01040">
    <property type="entry name" value="Mb-like"/>
    <property type="match status" value="1"/>
</dbReference>
<sequence length="179" mass="20192">MGSVLTYFLGYPEDNIVDLKVGLTGREKRLVRESWSVLRVQSVNTGVAIMTSYFQQYPQYQKVFPAFKDVPLDELAASKKFQAHCQNIVSTLSNAIDALNDVDLMEAILHTAGERHGRRGQGRQEFIDLKGVIIEVMKGALKSRFSTEVEAAWNKTIDVLYLKIFEGIESSVSIDHEHK</sequence>
<evidence type="ECO:0000256" key="1">
    <source>
        <dbReference type="ARBA" id="ARBA00022448"/>
    </source>
</evidence>
<dbReference type="PROSITE" id="PS01033">
    <property type="entry name" value="GLOBIN"/>
    <property type="match status" value="1"/>
</dbReference>
<keyword evidence="9" id="KW-1185">Reference proteome</keyword>
<comment type="similarity">
    <text evidence="6">Belongs to the globin family.</text>
</comment>
<evidence type="ECO:0000313" key="9">
    <source>
        <dbReference type="Proteomes" id="UP000053825"/>
    </source>
</evidence>
<dbReference type="Proteomes" id="UP000053825">
    <property type="component" value="Unassembled WGS sequence"/>
</dbReference>
<feature type="domain" description="Globin" evidence="7">
    <location>
        <begin position="22"/>
        <end position="169"/>
    </location>
</feature>
<evidence type="ECO:0000259" key="7">
    <source>
        <dbReference type="PROSITE" id="PS01033"/>
    </source>
</evidence>
<dbReference type="PANTHER" id="PTHR47217">
    <property type="entry name" value="GLOBIN-LIKE PROTEIN"/>
    <property type="match status" value="1"/>
</dbReference>
<accession>A0A0L7R0Z8</accession>
<dbReference type="AlphaFoldDB" id="A0A0L7R0Z8"/>
<reference evidence="8 9" key="1">
    <citation type="submission" date="2015-07" db="EMBL/GenBank/DDBJ databases">
        <title>The genome of Habropoda laboriosa.</title>
        <authorList>
            <person name="Pan H."/>
            <person name="Kapheim K."/>
        </authorList>
    </citation>
    <scope>NUCLEOTIDE SEQUENCE [LARGE SCALE GENOMIC DNA]</scope>
    <source>
        <strain evidence="8">0110345459</strain>
    </source>
</reference>
<dbReference type="GO" id="GO:0046872">
    <property type="term" value="F:metal ion binding"/>
    <property type="evidence" value="ECO:0007669"/>
    <property type="project" value="UniProtKB-KW"/>
</dbReference>
<keyword evidence="5" id="KW-0408">Iron</keyword>
<evidence type="ECO:0000256" key="5">
    <source>
        <dbReference type="ARBA" id="ARBA00023004"/>
    </source>
</evidence>
<dbReference type="InterPro" id="IPR044399">
    <property type="entry name" value="Mb-like_M"/>
</dbReference>
<dbReference type="InterPro" id="IPR000971">
    <property type="entry name" value="Globin"/>
</dbReference>
<keyword evidence="3 6" id="KW-0561">Oxygen transport</keyword>
<dbReference type="GO" id="GO:0020037">
    <property type="term" value="F:heme binding"/>
    <property type="evidence" value="ECO:0007669"/>
    <property type="project" value="InterPro"/>
</dbReference>
<dbReference type="GO" id="GO:0005344">
    <property type="term" value="F:oxygen carrier activity"/>
    <property type="evidence" value="ECO:0007669"/>
    <property type="project" value="UniProtKB-KW"/>
</dbReference>
<dbReference type="Gene3D" id="1.10.490.10">
    <property type="entry name" value="Globins"/>
    <property type="match status" value="1"/>
</dbReference>
<evidence type="ECO:0000256" key="3">
    <source>
        <dbReference type="ARBA" id="ARBA00022621"/>
    </source>
</evidence>
<dbReference type="PRINTS" id="PR00611">
    <property type="entry name" value="ERYTHCRUORIN"/>
</dbReference>
<dbReference type="InterPro" id="IPR012292">
    <property type="entry name" value="Globin/Proto"/>
</dbReference>
<dbReference type="GO" id="GO:0005833">
    <property type="term" value="C:hemoglobin complex"/>
    <property type="evidence" value="ECO:0007669"/>
    <property type="project" value="InterPro"/>
</dbReference>